<protein>
    <submittedName>
        <fullName evidence="1">Uncharacterized protein</fullName>
    </submittedName>
</protein>
<sequence length="94" mass="10463">MKGRDLRDAGIAAVSIGREDWIAKARDMAIWIAKESGQVSINDVRHLIDLPVDYHPSTWGAVFKSKDFEAVGYCQATHPSAHARVVRVYKLKGN</sequence>
<dbReference type="EMBL" id="LR796335">
    <property type="protein sequence ID" value="CAB4137113.1"/>
    <property type="molecule type" value="Genomic_DNA"/>
</dbReference>
<dbReference type="EMBL" id="LR796704">
    <property type="protein sequence ID" value="CAB4161439.1"/>
    <property type="molecule type" value="Genomic_DNA"/>
</dbReference>
<organism evidence="1">
    <name type="scientific">uncultured Caudovirales phage</name>
    <dbReference type="NCBI Taxonomy" id="2100421"/>
    <lineage>
        <taxon>Viruses</taxon>
        <taxon>Duplodnaviria</taxon>
        <taxon>Heunggongvirae</taxon>
        <taxon>Uroviricota</taxon>
        <taxon>Caudoviricetes</taxon>
        <taxon>Peduoviridae</taxon>
        <taxon>Maltschvirus</taxon>
        <taxon>Maltschvirus maltsch</taxon>
    </lineage>
</organism>
<gene>
    <name evidence="1" type="ORF">UFOVP320_7</name>
    <name evidence="2" type="ORF">UFOVP768_55</name>
</gene>
<reference evidence="1" key="1">
    <citation type="submission" date="2020-04" db="EMBL/GenBank/DDBJ databases">
        <authorList>
            <person name="Chiriac C."/>
            <person name="Salcher M."/>
            <person name="Ghai R."/>
            <person name="Kavagutti S V."/>
        </authorList>
    </citation>
    <scope>NUCLEOTIDE SEQUENCE</scope>
</reference>
<name>A0A6J5LVJ5_9CAUD</name>
<evidence type="ECO:0000313" key="2">
    <source>
        <dbReference type="EMBL" id="CAB4161439.1"/>
    </source>
</evidence>
<evidence type="ECO:0000313" key="1">
    <source>
        <dbReference type="EMBL" id="CAB4137113.1"/>
    </source>
</evidence>
<accession>A0A6J5LVJ5</accession>
<proteinExistence type="predicted"/>